<dbReference type="InterPro" id="IPR011612">
    <property type="entry name" value="Urease_alpha_N_dom"/>
</dbReference>
<feature type="binding site" evidence="13">
    <location>
        <position position="448"/>
    </location>
    <ligand>
        <name>substrate</name>
    </ligand>
</feature>
<dbReference type="NCBIfam" id="NF009686">
    <property type="entry name" value="PRK13207.1"/>
    <property type="match status" value="1"/>
</dbReference>
<dbReference type="InterPro" id="IPR006680">
    <property type="entry name" value="Amidohydro-rel"/>
</dbReference>
<protein>
    <recommendedName>
        <fullName evidence="3">urease</fullName>
        <ecNumber evidence="3">3.5.1.5</ecNumber>
    </recommendedName>
</protein>
<dbReference type="Gene3D" id="3.30.280.10">
    <property type="entry name" value="Urease, gamma-like subunit"/>
    <property type="match status" value="1"/>
</dbReference>
<dbReference type="NCBIfam" id="NF009685">
    <property type="entry name" value="PRK13206.1"/>
    <property type="match status" value="1"/>
</dbReference>
<dbReference type="GO" id="GO:0035550">
    <property type="term" value="C:urease complex"/>
    <property type="evidence" value="ECO:0007669"/>
    <property type="project" value="InterPro"/>
</dbReference>
<comment type="cofactor">
    <cofactor evidence="11">
        <name>Ni cation</name>
        <dbReference type="ChEBI" id="CHEBI:25516"/>
    </cofactor>
    <text evidence="11">Binds 2 nickel ions per subunit.</text>
</comment>
<dbReference type="InterPro" id="IPR011059">
    <property type="entry name" value="Metal-dep_hydrolase_composite"/>
</dbReference>
<sequence>MSFHNRKGLSVHLTPSDTEKLLLSVAGMVARDRRERGVLLNYPEAMALISCWILERARDGMTVAELMNAGRQVLTRDDVMEGVPEMIANVQVEATFPDGRKLVTFGTDAEKITMVVVNDGDRPIQIGSHLHLPAANPALTFDREAADGFRLDIPSGTSVRFEPGVSRTVTLIALGGLKRVPGLQIVPDEDLPTHAREPKTVMPFGTPGVEVEEPLRASSVNVRDSRMSRIDRRGYASLYGPTAGDQIRLADTDLWIEIEHDYTATGDEMVFGGGKSIRESMGQGLTTRDQGALDVVITNTVILDHWGIVRADVGIRDGRIVAIGKSGNPDIMDGVHPKLLIGPSTDVIAGEGKILTAGAIDTHVHFLSEIEMMEALATGTTTVAGGGTGPTEGSKATTVTPGAWSLTMMHRALDHIPLNVLLLGKGSTVSHEAMRQEALAGAGGFKVHEDWGSTPAAIDAALRAADEFGLQVALHADSLNETGYVQHTLDAIAGRGIHVFHAEGAGGGHAPDIIVTAGEPNVLPASTNPTLPHTVNTVAEHLDMLIVCHALNPRVPEDLAFAESRIRPTTIAAEDFLHDIGAISITSSDAQAMGRIGEVTLRTWQVAHVMKAQYGKLGTSMPADNERARRYVAKYTICPAVAHGIDHEIGSVEAGKMADLVLWDPAFFGVRPSAVIKGGAIVAAPLGDPNAAIPTPQPVFVRPAIAATPGSAPHLSTTFVSPMAIEDGLADRLGLTRTLTGVRPTRHLTKADMPNNTALPSIDVDPETFAIKVNGDLIAPNPVDVTASAEIASMLLADGRLPTGGHAHSSGLEPALAGGLLQSQVPDFIRGRLETVGLVEAAATVVTRRWAVSEGSAGELEDISRELLARTPSAPLREASIQLGRGLARLASRLWPQHPAVQMLMALPGHPMRPLALGVFTAVSGMDDLQAARSCLYDDAQTPSRASQIYPQQQGRWSNNGHSNTTLDPGGFSVLDNLNNTTTAARGLRLGVAGPVGTGKSTLIATICRELAAEYEIAVVTNDIYTDEDARLLRAANVLPIERIVAVETGACPHTAIRDDVTPNLIAVEDLERQFHPLDMVIVESGGDNLTATFSPALVDAQIFCIDVAGGGDVARKGGPGIERADLLVVNKIDLAPYVDVDAVQMVADATAARDGLPVLALSQKDHSTIDQLSAWLRQVIASHRAGSHTPQDPGPMAPHFHADEEDHATRVVVERVGDTAVARELISGDFLAPRFVDARGLTVRIALVGHSATLLAGDDLRIEFVVAPGTCLEVIEPSGTVAYNARGGRASWSASASVGAGAALIWRAAPFVVAGGADVTRRVDISLESDAVALLDEMIVFGRTGETGGALRSDQRITVDGDALLVETLDLRSVPGRSLPGILGGHRVLGTTMLLGIKTSDDVEGHVTPLAGAGMLARAVADHAHEASAALDPIWSRWRGRVSQKYSD</sequence>
<dbReference type="Proteomes" id="UP000076837">
    <property type="component" value="Unassembled WGS sequence"/>
</dbReference>
<feature type="binding site" evidence="11">
    <location>
        <position position="589"/>
    </location>
    <ligand>
        <name>Ni(2+)</name>
        <dbReference type="ChEBI" id="CHEBI:49786"/>
        <label>1</label>
    </ligand>
</feature>
<dbReference type="HAMAP" id="MF_01953">
    <property type="entry name" value="Urease_alpha"/>
    <property type="match status" value="1"/>
</dbReference>
<dbReference type="NCBIfam" id="TIGR00193">
    <property type="entry name" value="urease_gam"/>
    <property type="match status" value="1"/>
</dbReference>
<dbReference type="Pfam" id="PF01730">
    <property type="entry name" value="UreF"/>
    <property type="match status" value="1"/>
</dbReference>
<comment type="PTM">
    <text evidence="10">Carbamylation allows a single lysine to coordinate two nickel ions.</text>
</comment>
<comment type="pathway">
    <text evidence="1">Nitrogen metabolism; urea degradation; CO(2) and NH(3) from urea (urease route): step 1/1.</text>
</comment>
<feature type="modified residue" description="N6-carboxylysine" evidence="10">
    <location>
        <position position="446"/>
    </location>
</feature>
<dbReference type="InterPro" id="IPR032466">
    <property type="entry name" value="Metal_Hydrolase"/>
</dbReference>
<feature type="binding site" evidence="11">
    <location>
        <position position="475"/>
    </location>
    <ligand>
        <name>Ni(2+)</name>
        <dbReference type="ChEBI" id="CHEBI:49786"/>
        <label>2</label>
    </ligand>
</feature>
<dbReference type="NCBIfam" id="TIGR00101">
    <property type="entry name" value="ureG"/>
    <property type="match status" value="1"/>
</dbReference>
<dbReference type="SUPFAM" id="SSF51278">
    <property type="entry name" value="Urease, beta-subunit"/>
    <property type="match status" value="1"/>
</dbReference>
<keyword evidence="4 11" id="KW-0533">Nickel</keyword>
<evidence type="ECO:0000313" key="16">
    <source>
        <dbReference type="Proteomes" id="UP000076837"/>
    </source>
</evidence>
<comment type="similarity">
    <text evidence="2">Belongs to the SIMIBI class G3E GTPase family. UreG subfamily.</text>
</comment>
<comment type="similarity">
    <text evidence="9">Belongs to the UreF family.</text>
</comment>
<dbReference type="InterPro" id="IPR050112">
    <property type="entry name" value="Urease_alpha_subunit"/>
</dbReference>
<reference evidence="15 16" key="1">
    <citation type="journal article" date="2016" name="Sci. Rep.">
        <title>Draft genome sequencing and secretome analysis of fungal phytopathogen Ascochyta rabiei provides insight into the necrotrophic effector repertoire.</title>
        <authorList>
            <person name="Verma S."/>
            <person name="Gazara R.K."/>
            <person name="Nizam S."/>
            <person name="Parween S."/>
            <person name="Chattopadhyay D."/>
            <person name="Verma P.K."/>
        </authorList>
    </citation>
    <scope>NUCLEOTIDE SEQUENCE [LARGE SCALE GENOMIC DNA]</scope>
    <source>
        <strain evidence="15 16">ArDII</strain>
    </source>
</reference>
<evidence type="ECO:0000256" key="13">
    <source>
        <dbReference type="PROSITE-ProRule" id="PRU00700"/>
    </source>
</evidence>
<evidence type="ECO:0000256" key="2">
    <source>
        <dbReference type="ARBA" id="ARBA00005732"/>
    </source>
</evidence>
<dbReference type="PANTHER" id="PTHR43440:SF1">
    <property type="entry name" value="UREASE"/>
    <property type="match status" value="1"/>
</dbReference>
<dbReference type="HAMAP" id="MF_01384">
    <property type="entry name" value="UreD"/>
    <property type="match status" value="1"/>
</dbReference>
<dbReference type="SUPFAM" id="SSF51338">
    <property type="entry name" value="Composite domain of metallo-dependent hydrolases"/>
    <property type="match status" value="1"/>
</dbReference>
<dbReference type="Gene3D" id="2.30.40.10">
    <property type="entry name" value="Urease, subunit C, domain 1"/>
    <property type="match status" value="1"/>
</dbReference>
<evidence type="ECO:0000256" key="1">
    <source>
        <dbReference type="ARBA" id="ARBA00004897"/>
    </source>
</evidence>
<accession>A0A163LBN5</accession>
<gene>
    <name evidence="15" type="ORF">ST47_g1201</name>
</gene>
<dbReference type="NCBIfam" id="NF009712">
    <property type="entry name" value="PRK13241.1"/>
    <property type="match status" value="1"/>
</dbReference>
<name>A0A163LBN5_DIDRA</name>
<comment type="caution">
    <text evidence="15">The sequence shown here is derived from an EMBL/GenBank/DDBJ whole genome shotgun (WGS) entry which is preliminary data.</text>
</comment>
<dbReference type="Gene3D" id="2.10.150.10">
    <property type="entry name" value="Urease, beta subunit"/>
    <property type="match status" value="1"/>
</dbReference>
<dbReference type="PRINTS" id="PR01752">
    <property type="entry name" value="UREASE"/>
</dbReference>
<dbReference type="UniPathway" id="UPA00258">
    <property type="reaction ID" value="UER00370"/>
</dbReference>
<feature type="binding site" evidence="11">
    <location>
        <position position="363"/>
    </location>
    <ligand>
        <name>Ni(2+)</name>
        <dbReference type="ChEBI" id="CHEBI:49786"/>
        <label>1</label>
    </ligand>
</feature>
<dbReference type="InterPro" id="IPR036463">
    <property type="entry name" value="Urease_gamma_sf"/>
</dbReference>
<keyword evidence="6 13" id="KW-0378">Hydrolase</keyword>
<dbReference type="SUPFAM" id="SSF51556">
    <property type="entry name" value="Metallo-dependent hydrolases"/>
    <property type="match status" value="1"/>
</dbReference>
<organism evidence="15 16">
    <name type="scientific">Didymella rabiei</name>
    <name type="common">Chickpea ascochyta blight fungus</name>
    <name type="synonym">Mycosphaerella rabiei</name>
    <dbReference type="NCBI Taxonomy" id="5454"/>
    <lineage>
        <taxon>Eukaryota</taxon>
        <taxon>Fungi</taxon>
        <taxon>Dikarya</taxon>
        <taxon>Ascomycota</taxon>
        <taxon>Pezizomycotina</taxon>
        <taxon>Dothideomycetes</taxon>
        <taxon>Pleosporomycetidae</taxon>
        <taxon>Pleosporales</taxon>
        <taxon>Pleosporineae</taxon>
        <taxon>Didymellaceae</taxon>
        <taxon>Ascochyta</taxon>
    </lineage>
</organism>
<keyword evidence="16" id="KW-1185">Reference proteome</keyword>
<dbReference type="CDD" id="cd00390">
    <property type="entry name" value="Urease_gamma"/>
    <property type="match status" value="1"/>
</dbReference>
<feature type="active site" description="Proton donor" evidence="12 13">
    <location>
        <position position="549"/>
    </location>
</feature>
<evidence type="ECO:0000313" key="15">
    <source>
        <dbReference type="EMBL" id="KZM27645.1"/>
    </source>
</evidence>
<dbReference type="Gene3D" id="1.10.4190.10">
    <property type="entry name" value="Urease accessory protein UreF"/>
    <property type="match status" value="1"/>
</dbReference>
<feature type="binding site" description="via carbamate group" evidence="11">
    <location>
        <position position="446"/>
    </location>
    <ligand>
        <name>Ni(2+)</name>
        <dbReference type="ChEBI" id="CHEBI:49786"/>
        <label>2</label>
    </ligand>
</feature>
<dbReference type="InterPro" id="IPR004400">
    <property type="entry name" value="UreG"/>
</dbReference>
<dbReference type="EMBL" id="JYNV01000060">
    <property type="protein sequence ID" value="KZM27645.1"/>
    <property type="molecule type" value="Genomic_DNA"/>
</dbReference>
<dbReference type="Gene3D" id="3.20.20.140">
    <property type="entry name" value="Metal-dependent hydrolases"/>
    <property type="match status" value="1"/>
</dbReference>
<evidence type="ECO:0000256" key="7">
    <source>
        <dbReference type="ARBA" id="ARBA00022988"/>
    </source>
</evidence>
<evidence type="ECO:0000256" key="12">
    <source>
        <dbReference type="PIRSR" id="PIRSR611612-52"/>
    </source>
</evidence>
<dbReference type="InterPro" id="IPR002639">
    <property type="entry name" value="UreF"/>
</dbReference>
<evidence type="ECO:0000256" key="5">
    <source>
        <dbReference type="ARBA" id="ARBA00022723"/>
    </source>
</evidence>
<dbReference type="InterPro" id="IPR027417">
    <property type="entry name" value="P-loop_NTPase"/>
</dbReference>
<dbReference type="InterPro" id="IPR005848">
    <property type="entry name" value="Urease_asu"/>
</dbReference>
<dbReference type="GO" id="GO:0009039">
    <property type="term" value="F:urease activity"/>
    <property type="evidence" value="ECO:0007669"/>
    <property type="project" value="UniProtKB-EC"/>
</dbReference>
<dbReference type="Pfam" id="PF01979">
    <property type="entry name" value="Amidohydro_1"/>
    <property type="match status" value="1"/>
</dbReference>
<dbReference type="Pfam" id="PF00547">
    <property type="entry name" value="Urease_gamma"/>
    <property type="match status" value="1"/>
</dbReference>
<evidence type="ECO:0000256" key="3">
    <source>
        <dbReference type="ARBA" id="ARBA00012934"/>
    </source>
</evidence>
<dbReference type="NCBIfam" id="TIGR01792">
    <property type="entry name" value="urease_alph"/>
    <property type="match status" value="1"/>
</dbReference>
<keyword evidence="8" id="KW-0143">Chaperone</keyword>
<dbReference type="InterPro" id="IPR003495">
    <property type="entry name" value="CobW/HypB/UreG_nucleotide-bd"/>
</dbReference>
<dbReference type="Gene3D" id="3.40.50.300">
    <property type="entry name" value="P-loop containing nucleotide triphosphate hydrolases"/>
    <property type="match status" value="1"/>
</dbReference>
<dbReference type="SUPFAM" id="SSF52540">
    <property type="entry name" value="P-loop containing nucleoside triphosphate hydrolases"/>
    <property type="match status" value="1"/>
</dbReference>
<dbReference type="HAMAP" id="MF_01389">
    <property type="entry name" value="UreG"/>
    <property type="match status" value="1"/>
</dbReference>
<evidence type="ECO:0000256" key="4">
    <source>
        <dbReference type="ARBA" id="ARBA00022596"/>
    </source>
</evidence>
<dbReference type="SUPFAM" id="SSF54111">
    <property type="entry name" value="Urease, gamma-subunit"/>
    <property type="match status" value="1"/>
</dbReference>
<feature type="binding site" evidence="11">
    <location>
        <position position="365"/>
    </location>
    <ligand>
        <name>Ni(2+)</name>
        <dbReference type="ChEBI" id="CHEBI:49786"/>
        <label>1</label>
    </ligand>
</feature>
<keyword evidence="7" id="KW-0996">Nickel insertion</keyword>
<dbReference type="Pfam" id="PF01774">
    <property type="entry name" value="UreD"/>
    <property type="match status" value="1"/>
</dbReference>
<dbReference type="PANTHER" id="PTHR43440">
    <property type="entry name" value="UREASE"/>
    <property type="match status" value="1"/>
</dbReference>
<dbReference type="CDD" id="cd00407">
    <property type="entry name" value="Urease_beta"/>
    <property type="match status" value="1"/>
</dbReference>
<dbReference type="GO" id="GO:0043419">
    <property type="term" value="P:urea catabolic process"/>
    <property type="evidence" value="ECO:0007669"/>
    <property type="project" value="UniProtKB-UniPathway"/>
</dbReference>
<dbReference type="EC" id="3.5.1.5" evidence="3"/>
<dbReference type="GO" id="GO:0003924">
    <property type="term" value="F:GTPase activity"/>
    <property type="evidence" value="ECO:0007669"/>
    <property type="project" value="InterPro"/>
</dbReference>
<evidence type="ECO:0000256" key="9">
    <source>
        <dbReference type="ARBA" id="ARBA00046339"/>
    </source>
</evidence>
<keyword evidence="5 11" id="KW-0479">Metal-binding</keyword>
<dbReference type="Pfam" id="PF00449">
    <property type="entry name" value="Urease_alpha"/>
    <property type="match status" value="1"/>
</dbReference>
<evidence type="ECO:0000256" key="6">
    <source>
        <dbReference type="ARBA" id="ARBA00022801"/>
    </source>
</evidence>
<evidence type="ECO:0000256" key="8">
    <source>
        <dbReference type="ARBA" id="ARBA00023186"/>
    </source>
</evidence>
<dbReference type="PROSITE" id="PS51368">
    <property type="entry name" value="UREASE_3"/>
    <property type="match status" value="1"/>
</dbReference>
<evidence type="ECO:0000256" key="11">
    <source>
        <dbReference type="PIRSR" id="PIRSR611612-51"/>
    </source>
</evidence>
<dbReference type="InterPro" id="IPR002026">
    <property type="entry name" value="Urease_gamma/gamma-beta_su"/>
</dbReference>
<dbReference type="InterPro" id="IPR038277">
    <property type="entry name" value="UreF_sf"/>
</dbReference>
<dbReference type="InterPro" id="IPR036461">
    <property type="entry name" value="Urease_betasu_sf"/>
</dbReference>
<proteinExistence type="inferred from homology"/>
<feature type="binding site" evidence="11">
    <location>
        <position position="501"/>
    </location>
    <ligand>
        <name>Ni(2+)</name>
        <dbReference type="ChEBI" id="CHEBI:49786"/>
        <label>2</label>
    </ligand>
</feature>
<dbReference type="InterPro" id="IPR017951">
    <property type="entry name" value="Urease_asu_c"/>
</dbReference>
<dbReference type="GO" id="GO:0016151">
    <property type="term" value="F:nickel cation binding"/>
    <property type="evidence" value="ECO:0007669"/>
    <property type="project" value="InterPro"/>
</dbReference>
<dbReference type="Pfam" id="PF02492">
    <property type="entry name" value="cobW"/>
    <property type="match status" value="1"/>
</dbReference>
<dbReference type="InterPro" id="IPR002669">
    <property type="entry name" value="UreD"/>
</dbReference>
<dbReference type="STRING" id="5454.A0A163LBN5"/>
<dbReference type="InterPro" id="IPR002019">
    <property type="entry name" value="Urease_beta-like"/>
</dbReference>
<evidence type="ECO:0000256" key="10">
    <source>
        <dbReference type="PIRSR" id="PIRSR611612-50"/>
    </source>
</evidence>
<feature type="domain" description="Urease" evidence="14">
    <location>
        <begin position="358"/>
        <end position="795"/>
    </location>
</feature>
<feature type="binding site" description="via carbamate group" evidence="11">
    <location>
        <position position="446"/>
    </location>
    <ligand>
        <name>Ni(2+)</name>
        <dbReference type="ChEBI" id="CHEBI:49786"/>
        <label>1</label>
    </ligand>
</feature>
<evidence type="ECO:0000259" key="14">
    <source>
        <dbReference type="PROSITE" id="PS51368"/>
    </source>
</evidence>